<dbReference type="PANTHER" id="PTHR30238:SF0">
    <property type="entry name" value="THYLAKOID MEMBRANE PROTEIN TERC, CHLOROPLASTIC"/>
    <property type="match status" value="1"/>
</dbReference>
<feature type="transmembrane region" description="Helical" evidence="5">
    <location>
        <begin position="260"/>
        <end position="280"/>
    </location>
</feature>
<evidence type="ECO:0000256" key="3">
    <source>
        <dbReference type="ARBA" id="ARBA00022989"/>
    </source>
</evidence>
<accession>A0A6J6MZZ2</accession>
<feature type="transmembrane region" description="Helical" evidence="5">
    <location>
        <begin position="130"/>
        <end position="153"/>
    </location>
</feature>
<feature type="transmembrane region" description="Helical" evidence="5">
    <location>
        <begin position="300"/>
        <end position="322"/>
    </location>
</feature>
<gene>
    <name evidence="6" type="ORF">UFOPK2340_00898</name>
</gene>
<evidence type="ECO:0000256" key="5">
    <source>
        <dbReference type="SAM" id="Phobius"/>
    </source>
</evidence>
<name>A0A6J6MZZ2_9ZZZZ</name>
<keyword evidence="4 5" id="KW-0472">Membrane</keyword>
<dbReference type="InterPro" id="IPR005496">
    <property type="entry name" value="Integral_membrane_TerC"/>
</dbReference>
<reference evidence="6" key="1">
    <citation type="submission" date="2020-05" db="EMBL/GenBank/DDBJ databases">
        <authorList>
            <person name="Chiriac C."/>
            <person name="Salcher M."/>
            <person name="Ghai R."/>
            <person name="Kavagutti S V."/>
        </authorList>
    </citation>
    <scope>NUCLEOTIDE SEQUENCE</scope>
</reference>
<feature type="transmembrane region" description="Helical" evidence="5">
    <location>
        <begin position="34"/>
        <end position="55"/>
    </location>
</feature>
<dbReference type="EMBL" id="CAEZXC010000048">
    <property type="protein sequence ID" value="CAB4677873.1"/>
    <property type="molecule type" value="Genomic_DNA"/>
</dbReference>
<feature type="transmembrane region" description="Helical" evidence="5">
    <location>
        <begin position="232"/>
        <end position="253"/>
    </location>
</feature>
<feature type="transmembrane region" description="Helical" evidence="5">
    <location>
        <begin position="97"/>
        <end position="118"/>
    </location>
</feature>
<dbReference type="GO" id="GO:0016020">
    <property type="term" value="C:membrane"/>
    <property type="evidence" value="ECO:0007669"/>
    <property type="project" value="UniProtKB-SubCell"/>
</dbReference>
<feature type="transmembrane region" description="Helical" evidence="5">
    <location>
        <begin position="203"/>
        <end position="226"/>
    </location>
</feature>
<keyword evidence="2 5" id="KW-0812">Transmembrane</keyword>
<evidence type="ECO:0000313" key="6">
    <source>
        <dbReference type="EMBL" id="CAB4677873.1"/>
    </source>
</evidence>
<proteinExistence type="predicted"/>
<keyword evidence="3 5" id="KW-1133">Transmembrane helix</keyword>
<feature type="transmembrane region" description="Helical" evidence="5">
    <location>
        <begin position="159"/>
        <end position="177"/>
    </location>
</feature>
<protein>
    <submittedName>
        <fullName evidence="6">Unannotated protein</fullName>
    </submittedName>
</protein>
<dbReference type="PANTHER" id="PTHR30238">
    <property type="entry name" value="MEMBRANE BOUND PREDICTED REDOX MODULATOR"/>
    <property type="match status" value="1"/>
</dbReference>
<evidence type="ECO:0000256" key="1">
    <source>
        <dbReference type="ARBA" id="ARBA00004141"/>
    </source>
</evidence>
<dbReference type="AlphaFoldDB" id="A0A6J6MZZ2"/>
<organism evidence="6">
    <name type="scientific">freshwater metagenome</name>
    <dbReference type="NCBI Taxonomy" id="449393"/>
    <lineage>
        <taxon>unclassified sequences</taxon>
        <taxon>metagenomes</taxon>
        <taxon>ecological metagenomes</taxon>
    </lineage>
</organism>
<evidence type="ECO:0000256" key="2">
    <source>
        <dbReference type="ARBA" id="ARBA00022692"/>
    </source>
</evidence>
<sequence>MQELLRGLSRDSAPCLKNTADLIHYDRLMISTNAWILTMSVLAIIVLFDFSWAVIRRNQETSLKEASLWSLLYVSLAIGFGIYLGTWTDSQTQQEFFAGWLTEYSLSFDNLFVFVIILSKLKIEEKSKQLALLFGILIALVFRIIAITLGAAAIKQFEWIFFIFGAFLIYTAIHLFVESSQEHEEEKESKIIAYLSAKGMKPFTVALIALGLTDILFALDSIPAIFGLTENVYVVVTANIFALMGLRQLYFLIGGLMQRLIYIGKGLSVILGFIGVKLLFHAFHAVDIHEIAGIHVPDISITQSLSVIVGTLAIATISSLIVTSRRK</sequence>
<evidence type="ECO:0000256" key="4">
    <source>
        <dbReference type="ARBA" id="ARBA00023136"/>
    </source>
</evidence>
<comment type="subcellular location">
    <subcellularLocation>
        <location evidence="1">Membrane</location>
        <topology evidence="1">Multi-pass membrane protein</topology>
    </subcellularLocation>
</comment>
<dbReference type="Pfam" id="PF03741">
    <property type="entry name" value="TerC"/>
    <property type="match status" value="1"/>
</dbReference>
<feature type="transmembrane region" description="Helical" evidence="5">
    <location>
        <begin position="67"/>
        <end position="85"/>
    </location>
</feature>